<evidence type="ECO:0000313" key="2">
    <source>
        <dbReference type="EMBL" id="KRM37828.1"/>
    </source>
</evidence>
<comment type="caution">
    <text evidence="2">The sequence shown here is derived from an EMBL/GenBank/DDBJ whole genome shotgun (WGS) entry which is preliminary data.</text>
</comment>
<gene>
    <name evidence="2" type="ORF">FD34_GL000443</name>
</gene>
<proteinExistence type="predicted"/>
<dbReference type="Proteomes" id="UP000051085">
    <property type="component" value="Unassembled WGS sequence"/>
</dbReference>
<organism evidence="2 3">
    <name type="scientific">Limosilactobacillus pontis DSM 8475</name>
    <dbReference type="NCBI Taxonomy" id="1423794"/>
    <lineage>
        <taxon>Bacteria</taxon>
        <taxon>Bacillati</taxon>
        <taxon>Bacillota</taxon>
        <taxon>Bacilli</taxon>
        <taxon>Lactobacillales</taxon>
        <taxon>Lactobacillaceae</taxon>
        <taxon>Limosilactobacillus</taxon>
    </lineage>
</organism>
<name>A0A922PW67_9LACO</name>
<evidence type="ECO:0000313" key="3">
    <source>
        <dbReference type="Proteomes" id="UP000051085"/>
    </source>
</evidence>
<accession>A0A922PW67</accession>
<sequence length="266" mass="31777">MYFTKKQEFTILKVKILVAVHKNYRMPDDPMYLPVFVGKEVRPAVNHTFQGDNTGDNISAKNPHYNELTALYWGWKNLDVDALGLVHYRRYLSMSHSKDLSTILNQEQVEQLFQDADVILPKKRHYYIETNESHYLHVHEHAPLEITREVLKQDYPEYMPAFEHVMKQTSAHYFNMMVMKKQPLDEYCSWLFEVLGKVEQQVDYSSYTPYEQRVFGFLSELLLDTWLRTHQEYRTVEVNRVFLEKQNWPLKIAKFLKRKVTGHGEH</sequence>
<dbReference type="AlphaFoldDB" id="A0A922PW67"/>
<dbReference type="InterPro" id="IPR025536">
    <property type="entry name" value="DUF4422"/>
</dbReference>
<feature type="domain" description="DUF4422" evidence="1">
    <location>
        <begin position="15"/>
        <end position="230"/>
    </location>
</feature>
<protein>
    <recommendedName>
        <fullName evidence="1">DUF4422 domain-containing protein</fullName>
    </recommendedName>
</protein>
<evidence type="ECO:0000259" key="1">
    <source>
        <dbReference type="Pfam" id="PF14393"/>
    </source>
</evidence>
<dbReference type="Pfam" id="PF14393">
    <property type="entry name" value="DUF4422"/>
    <property type="match status" value="1"/>
</dbReference>
<reference evidence="2 3" key="1">
    <citation type="journal article" date="2015" name="Genome Announc.">
        <title>Expanding the biotechnology potential of lactobacilli through comparative genomics of 213 strains and associated genera.</title>
        <authorList>
            <person name="Sun Z."/>
            <person name="Harris H.M."/>
            <person name="McCann A."/>
            <person name="Guo C."/>
            <person name="Argimon S."/>
            <person name="Zhang W."/>
            <person name="Yang X."/>
            <person name="Jeffery I.B."/>
            <person name="Cooney J.C."/>
            <person name="Kagawa T.F."/>
            <person name="Liu W."/>
            <person name="Song Y."/>
            <person name="Salvetti E."/>
            <person name="Wrobel A."/>
            <person name="Rasinkangas P."/>
            <person name="Parkhill J."/>
            <person name="Rea M.C."/>
            <person name="O'Sullivan O."/>
            <person name="Ritari J."/>
            <person name="Douillard F.P."/>
            <person name="Paul Ross R."/>
            <person name="Yang R."/>
            <person name="Briner A.E."/>
            <person name="Felis G.E."/>
            <person name="de Vos W.M."/>
            <person name="Barrangou R."/>
            <person name="Klaenhammer T.R."/>
            <person name="Caufield P.W."/>
            <person name="Cui Y."/>
            <person name="Zhang H."/>
            <person name="O'Toole P.W."/>
        </authorList>
    </citation>
    <scope>NUCLEOTIDE SEQUENCE [LARGE SCALE GENOMIC DNA]</scope>
    <source>
        <strain evidence="2 3">DSM 8475</strain>
    </source>
</reference>
<dbReference type="EMBL" id="AZGO01000008">
    <property type="protein sequence ID" value="KRM37828.1"/>
    <property type="molecule type" value="Genomic_DNA"/>
</dbReference>